<feature type="compositionally biased region" description="Basic and acidic residues" evidence="1">
    <location>
        <begin position="171"/>
        <end position="191"/>
    </location>
</feature>
<evidence type="ECO:0000256" key="1">
    <source>
        <dbReference type="SAM" id="MobiDB-lite"/>
    </source>
</evidence>
<organism evidence="2 3">
    <name type="scientific">Streptococcus urinalis 2285-97</name>
    <dbReference type="NCBI Taxonomy" id="764291"/>
    <lineage>
        <taxon>Bacteria</taxon>
        <taxon>Bacillati</taxon>
        <taxon>Bacillota</taxon>
        <taxon>Bacilli</taxon>
        <taxon>Lactobacillales</taxon>
        <taxon>Streptococcaceae</taxon>
        <taxon>Streptococcus</taxon>
    </lineage>
</organism>
<sequence>MKQFEILLSIYMSADVALQMVNEINLYAKDRIARELSIDINLVNSKYQALDIQYEKLVLKLTELQKMITEFKNGKNNRDLNKDLIKFTTNTEINDNGLLLGIEKVISNKKPKREFVYKALPYQSVYPVTTTTVIENKLNPINQVTHVEVFTPHTKKTTDNSETLSTSTPNDAKKETVENPKSETAKQDGVKTQEVTVEAVQTKEGQAVETPQDKDVQTQAVSQEETATAHEAVSAYKETVNTINAAGLNAGEIATVIANQVNNLSDIETSLGNGNINKGAVSVLKDETEKLQNLIWNQSYAVIEDYNLARNNYNLQIQTQEVEVDQDIETILSSSQKTINQLDSKIGARQLDSDFVNQILSVKDMTASLQSRTK</sequence>
<protein>
    <submittedName>
        <fullName evidence="2">Uncharacterized protein</fullName>
    </submittedName>
</protein>
<dbReference type="RefSeq" id="WP_006738826.1">
    <property type="nucleotide sequence ID" value="NZ_AEUZ02000001.1"/>
</dbReference>
<accession>G5KHP7</accession>
<dbReference type="EMBL" id="AEUZ02000001">
    <property type="protein sequence ID" value="EHJ56054.1"/>
    <property type="molecule type" value="Genomic_DNA"/>
</dbReference>
<comment type="caution">
    <text evidence="2">The sequence shown here is derived from an EMBL/GenBank/DDBJ whole genome shotgun (WGS) entry which is preliminary data.</text>
</comment>
<dbReference type="Proteomes" id="UP000005388">
    <property type="component" value="Unassembled WGS sequence"/>
</dbReference>
<evidence type="ECO:0000313" key="2">
    <source>
        <dbReference type="EMBL" id="EHJ56054.1"/>
    </source>
</evidence>
<name>G5KHP7_9STRE</name>
<feature type="region of interest" description="Disordered" evidence="1">
    <location>
        <begin position="152"/>
        <end position="194"/>
    </location>
</feature>
<feature type="compositionally biased region" description="Polar residues" evidence="1">
    <location>
        <begin position="160"/>
        <end position="170"/>
    </location>
</feature>
<gene>
    <name evidence="2" type="ORF">STRUR_0260</name>
</gene>
<feature type="region of interest" description="Disordered" evidence="1">
    <location>
        <begin position="201"/>
        <end position="220"/>
    </location>
</feature>
<reference evidence="2 3" key="1">
    <citation type="journal article" date="2014" name="Int. J. Syst. Evol. Microbiol.">
        <title>Phylogenomics and the dynamic genome evolution of the genus Streptococcus.</title>
        <authorList>
            <consortium name="The Broad Institute Genome Sequencing Platform"/>
            <person name="Richards V.P."/>
            <person name="Palmer S.R."/>
            <person name="Pavinski Bitar P.D."/>
            <person name="Qin X."/>
            <person name="Weinstock G.M."/>
            <person name="Highlander S.K."/>
            <person name="Town C.D."/>
            <person name="Burne R.A."/>
            <person name="Stanhope M.J."/>
        </authorList>
    </citation>
    <scope>NUCLEOTIDE SEQUENCE [LARGE SCALE GENOMIC DNA]</scope>
    <source>
        <strain evidence="2 3">2285-97</strain>
    </source>
</reference>
<dbReference type="AlphaFoldDB" id="G5KHP7"/>
<proteinExistence type="predicted"/>
<evidence type="ECO:0000313" key="3">
    <source>
        <dbReference type="Proteomes" id="UP000005388"/>
    </source>
</evidence>
<keyword evidence="3" id="KW-1185">Reference proteome</keyword>